<dbReference type="GeneID" id="59376523"/>
<keyword evidence="1" id="KW-1133">Transmembrane helix</keyword>
<evidence type="ECO:0000256" key="1">
    <source>
        <dbReference type="SAM" id="Phobius"/>
    </source>
</evidence>
<keyword evidence="1" id="KW-0812">Transmembrane</keyword>
<keyword evidence="1" id="KW-0472">Membrane</keyword>
<protein>
    <submittedName>
        <fullName evidence="3">Uncharacterized protein</fullName>
    </submittedName>
</protein>
<dbReference type="EMBL" id="JACETU010000004">
    <property type="protein sequence ID" value="KAF7430990.1"/>
    <property type="molecule type" value="Genomic_DNA"/>
</dbReference>
<proteinExistence type="predicted"/>
<name>A0A8H6ZX71_PLEOS</name>
<accession>A0A8H6ZX71</accession>
<dbReference type="AlphaFoldDB" id="A0A8H6ZX71"/>
<feature type="chain" id="PRO_5034604409" evidence="2">
    <location>
        <begin position="26"/>
        <end position="184"/>
    </location>
</feature>
<comment type="caution">
    <text evidence="3">The sequence shown here is derived from an EMBL/GenBank/DDBJ whole genome shotgun (WGS) entry which is preliminary data.</text>
</comment>
<evidence type="ECO:0000313" key="3">
    <source>
        <dbReference type="EMBL" id="KAF7430990.1"/>
    </source>
</evidence>
<dbReference type="VEuPathDB" id="FungiDB:PC9H_006705"/>
<reference evidence="3" key="1">
    <citation type="submission" date="2019-07" db="EMBL/GenBank/DDBJ databases">
        <authorList>
            <person name="Palmer J.M."/>
        </authorList>
    </citation>
    <scope>NUCLEOTIDE SEQUENCE</scope>
    <source>
        <strain evidence="3">PC9</strain>
    </source>
</reference>
<dbReference type="RefSeq" id="XP_036632268.1">
    <property type="nucleotide sequence ID" value="XM_036776249.1"/>
</dbReference>
<evidence type="ECO:0000256" key="2">
    <source>
        <dbReference type="SAM" id="SignalP"/>
    </source>
</evidence>
<dbReference type="Proteomes" id="UP000623687">
    <property type="component" value="Unassembled WGS sequence"/>
</dbReference>
<gene>
    <name evidence="3" type="ORF">PC9H_006705</name>
</gene>
<feature type="signal peptide" evidence="2">
    <location>
        <begin position="1"/>
        <end position="25"/>
    </location>
</feature>
<dbReference type="OrthoDB" id="2581067at2759"/>
<evidence type="ECO:0000313" key="4">
    <source>
        <dbReference type="Proteomes" id="UP000623687"/>
    </source>
</evidence>
<organism evidence="3 4">
    <name type="scientific">Pleurotus ostreatus</name>
    <name type="common">Oyster mushroom</name>
    <name type="synonym">White-rot fungus</name>
    <dbReference type="NCBI Taxonomy" id="5322"/>
    <lineage>
        <taxon>Eukaryota</taxon>
        <taxon>Fungi</taxon>
        <taxon>Dikarya</taxon>
        <taxon>Basidiomycota</taxon>
        <taxon>Agaricomycotina</taxon>
        <taxon>Agaricomycetes</taxon>
        <taxon>Agaricomycetidae</taxon>
        <taxon>Agaricales</taxon>
        <taxon>Pleurotineae</taxon>
        <taxon>Pleurotaceae</taxon>
        <taxon>Pleurotus</taxon>
    </lineage>
</organism>
<sequence length="184" mass="19352">MHFNLSSYLVACFLLLSSLPVQVSAYFVVTSPGEGTVWHVGAANPITWSKGVMDGINSFDIEMNRMNGDGLHFLARNVPNTVHSLNVFLQDVPPGDDYFLLFVNSTHGVLHTTSKRFSVVSSDSGAAPDSNAPTVTISGAPNPSQAFATTYAAVPNGAPHDIGVPLLGMAALVFGGIFGVLCTL</sequence>
<keyword evidence="4" id="KW-1185">Reference proteome</keyword>
<keyword evidence="2" id="KW-0732">Signal</keyword>
<feature type="transmembrane region" description="Helical" evidence="1">
    <location>
        <begin position="162"/>
        <end position="182"/>
    </location>
</feature>